<evidence type="ECO:0008006" key="3">
    <source>
        <dbReference type="Google" id="ProtNLM"/>
    </source>
</evidence>
<reference evidence="1" key="1">
    <citation type="journal article" date="2020" name="Microb. Genom.">
        <title>Genetic diversity of clinical and environmental Mucorales isolates obtained from an investigation of mucormycosis cases among solid organ transplant recipients.</title>
        <authorList>
            <person name="Nguyen M.H."/>
            <person name="Kaul D."/>
            <person name="Muto C."/>
            <person name="Cheng S.J."/>
            <person name="Richter R.A."/>
            <person name="Bruno V.M."/>
            <person name="Liu G."/>
            <person name="Beyhan S."/>
            <person name="Sundermann A.J."/>
            <person name="Mounaud S."/>
            <person name="Pasculle A.W."/>
            <person name="Nierman W.C."/>
            <person name="Driscoll E."/>
            <person name="Cumbie R."/>
            <person name="Clancy C.J."/>
            <person name="Dupont C.L."/>
        </authorList>
    </citation>
    <scope>NUCLEOTIDE SEQUENCE</scope>
    <source>
        <strain evidence="1">GL16</strain>
    </source>
</reference>
<organism evidence="1 2">
    <name type="scientific">Rhizopus oryzae</name>
    <name type="common">Mucormycosis agent</name>
    <name type="synonym">Rhizopus arrhizus var. delemar</name>
    <dbReference type="NCBI Taxonomy" id="64495"/>
    <lineage>
        <taxon>Eukaryota</taxon>
        <taxon>Fungi</taxon>
        <taxon>Fungi incertae sedis</taxon>
        <taxon>Mucoromycota</taxon>
        <taxon>Mucoromycotina</taxon>
        <taxon>Mucoromycetes</taxon>
        <taxon>Mucorales</taxon>
        <taxon>Mucorineae</taxon>
        <taxon>Rhizopodaceae</taxon>
        <taxon>Rhizopus</taxon>
    </lineage>
</organism>
<dbReference type="SUPFAM" id="SSF56219">
    <property type="entry name" value="DNase I-like"/>
    <property type="match status" value="1"/>
</dbReference>
<gene>
    <name evidence="1" type="ORF">G6F51_013090</name>
</gene>
<dbReference type="AlphaFoldDB" id="A0A9P6XTZ0"/>
<protein>
    <recommendedName>
        <fullName evidence="3">Endonuclease/exonuclease/phosphatase domain-containing protein</fullName>
    </recommendedName>
</protein>
<sequence length="263" mass="30627">MTFQETHVSDNTLSIINTQFQARYSLWTRYCGIVSFSLSFIFSDNLAPEHDRVILTKVKHPYNAFAPFWLLVLYAPATSGRQRQQFFDQVLHLLHNQDLDINFDRLFITGDFNYSYLRPQLSSQTSIQWVSFLDDHFYNALMNDDLHELPTFKRNDTTSSTIDYIFVNQAFRTQVIASNLHKLNASWTDHSLLSVTCCLGPSPSGLGLWRGNPLLARTPAYQHYLRQHLDHILLNIDSGWTTQKKWDFQLAQRDDTTTTERPE</sequence>
<dbReference type="EMBL" id="JAANIT010004561">
    <property type="protein sequence ID" value="KAG1532471.1"/>
    <property type="molecule type" value="Genomic_DNA"/>
</dbReference>
<dbReference type="Gene3D" id="3.60.10.10">
    <property type="entry name" value="Endonuclease/exonuclease/phosphatase"/>
    <property type="match status" value="1"/>
</dbReference>
<evidence type="ECO:0000313" key="1">
    <source>
        <dbReference type="EMBL" id="KAG1532471.1"/>
    </source>
</evidence>
<evidence type="ECO:0000313" key="2">
    <source>
        <dbReference type="Proteomes" id="UP000717996"/>
    </source>
</evidence>
<name>A0A9P6XTZ0_RHIOR</name>
<accession>A0A9P6XTZ0</accession>
<dbReference type="Proteomes" id="UP000717996">
    <property type="component" value="Unassembled WGS sequence"/>
</dbReference>
<comment type="caution">
    <text evidence="1">The sequence shown here is derived from an EMBL/GenBank/DDBJ whole genome shotgun (WGS) entry which is preliminary data.</text>
</comment>
<proteinExistence type="predicted"/>
<dbReference type="InterPro" id="IPR036691">
    <property type="entry name" value="Endo/exonu/phosph_ase_sf"/>
</dbReference>